<name>A0A316KYS9_9FLAO</name>
<dbReference type="Proteomes" id="UP000245762">
    <property type="component" value="Unassembled WGS sequence"/>
</dbReference>
<proteinExistence type="predicted"/>
<dbReference type="AlphaFoldDB" id="A0A316KYS9"/>
<keyword evidence="1" id="KW-0812">Transmembrane</keyword>
<protein>
    <submittedName>
        <fullName evidence="2">Uncharacterized protein</fullName>
    </submittedName>
</protein>
<feature type="transmembrane region" description="Helical" evidence="1">
    <location>
        <begin position="7"/>
        <end position="25"/>
    </location>
</feature>
<dbReference type="RefSeq" id="WP_109661536.1">
    <property type="nucleotide sequence ID" value="NZ_QGEG01000002.1"/>
</dbReference>
<dbReference type="EMBL" id="QGEG01000002">
    <property type="protein sequence ID" value="PWL37985.1"/>
    <property type="molecule type" value="Genomic_DNA"/>
</dbReference>
<evidence type="ECO:0000313" key="2">
    <source>
        <dbReference type="EMBL" id="PWL37985.1"/>
    </source>
</evidence>
<keyword evidence="1" id="KW-1133">Transmembrane helix</keyword>
<comment type="caution">
    <text evidence="2">The sequence shown here is derived from an EMBL/GenBank/DDBJ whole genome shotgun (WGS) entry which is preliminary data.</text>
</comment>
<keyword evidence="1" id="KW-0472">Membrane</keyword>
<accession>A0A316KYS9</accession>
<sequence length="110" mass="12333">MKGNKKISELIAAMCFMILGYVQLYRPNGFFDAIPHFMIALGLVYALFDSSQVYGVNMISKTAKKMVLGPYAKRTSKYNSFKTTMLTVLFVTILLTLGFGMGSAAHHFFR</sequence>
<feature type="transmembrane region" description="Helical" evidence="1">
    <location>
        <begin position="83"/>
        <end position="109"/>
    </location>
</feature>
<gene>
    <name evidence="2" type="ORF">DKG77_06750</name>
</gene>
<evidence type="ECO:0000313" key="3">
    <source>
        <dbReference type="Proteomes" id="UP000245762"/>
    </source>
</evidence>
<evidence type="ECO:0000256" key="1">
    <source>
        <dbReference type="SAM" id="Phobius"/>
    </source>
</evidence>
<reference evidence="2 3" key="1">
    <citation type="submission" date="2018-05" db="EMBL/GenBank/DDBJ databases">
        <title>Complete genome sequence of Flagellimonas aquimarina ECD12 isolated from seaweed Ecklonia cava.</title>
        <authorList>
            <person name="Choi S."/>
            <person name="Seong C."/>
        </authorList>
    </citation>
    <scope>NUCLEOTIDE SEQUENCE [LARGE SCALE GENOMIC DNA]</scope>
    <source>
        <strain evidence="2 3">ECD12</strain>
    </source>
</reference>
<keyword evidence="3" id="KW-1185">Reference proteome</keyword>
<organism evidence="2 3">
    <name type="scientific">Flagellimonas aquimarina</name>
    <dbReference type="NCBI Taxonomy" id="2201895"/>
    <lineage>
        <taxon>Bacteria</taxon>
        <taxon>Pseudomonadati</taxon>
        <taxon>Bacteroidota</taxon>
        <taxon>Flavobacteriia</taxon>
        <taxon>Flavobacteriales</taxon>
        <taxon>Flavobacteriaceae</taxon>
        <taxon>Flagellimonas</taxon>
    </lineage>
</organism>
<feature type="transmembrane region" description="Helical" evidence="1">
    <location>
        <begin position="37"/>
        <end position="56"/>
    </location>
</feature>